<organism evidence="2 3">
    <name type="scientific">Variovorax paradoxus</name>
    <dbReference type="NCBI Taxonomy" id="34073"/>
    <lineage>
        <taxon>Bacteria</taxon>
        <taxon>Pseudomonadati</taxon>
        <taxon>Pseudomonadota</taxon>
        <taxon>Betaproteobacteria</taxon>
        <taxon>Burkholderiales</taxon>
        <taxon>Comamonadaceae</taxon>
        <taxon>Variovorax</taxon>
    </lineage>
</organism>
<accession>A0A2W5QKN1</accession>
<dbReference type="EMBL" id="QFPP01000009">
    <property type="protein sequence ID" value="PZQ77832.1"/>
    <property type="molecule type" value="Genomic_DNA"/>
</dbReference>
<gene>
    <name evidence="2" type="ORF">DI563_02440</name>
</gene>
<dbReference type="InterPro" id="IPR025847">
    <property type="entry name" value="MEDS_domain"/>
</dbReference>
<dbReference type="Proteomes" id="UP000249135">
    <property type="component" value="Unassembled WGS sequence"/>
</dbReference>
<proteinExistence type="predicted"/>
<feature type="domain" description="MEDS" evidence="1">
    <location>
        <begin position="43"/>
        <end position="112"/>
    </location>
</feature>
<sequence>MPAWLPTMPIRPARSRCGPGRPPICAEDASTRTRCWSSSSRRWQTKASGFGLTRLWANMEWALEKLPGVEDLLEYETRLNRILPQYDDFVVCTYDLSKFSASVVVDVLRTHPWAVVGRTLQQNPFYIPPDQMLREMRDRG</sequence>
<name>A0A2W5QKN1_VARPD</name>
<evidence type="ECO:0000313" key="2">
    <source>
        <dbReference type="EMBL" id="PZQ77832.1"/>
    </source>
</evidence>
<reference evidence="2 3" key="1">
    <citation type="submission" date="2017-08" db="EMBL/GenBank/DDBJ databases">
        <title>Infants hospitalized years apart are colonized by the same room-sourced microbial strains.</title>
        <authorList>
            <person name="Brooks B."/>
            <person name="Olm M.R."/>
            <person name="Firek B.A."/>
            <person name="Baker R."/>
            <person name="Thomas B.C."/>
            <person name="Morowitz M.J."/>
            <person name="Banfield J.F."/>
        </authorList>
    </citation>
    <scope>NUCLEOTIDE SEQUENCE [LARGE SCALE GENOMIC DNA]</scope>
    <source>
        <strain evidence="2">S2_005_003_R2_41</strain>
    </source>
</reference>
<protein>
    <recommendedName>
        <fullName evidence="1">MEDS domain-containing protein</fullName>
    </recommendedName>
</protein>
<comment type="caution">
    <text evidence="2">The sequence shown here is derived from an EMBL/GenBank/DDBJ whole genome shotgun (WGS) entry which is preliminary data.</text>
</comment>
<dbReference type="Pfam" id="PF14417">
    <property type="entry name" value="MEDS"/>
    <property type="match status" value="1"/>
</dbReference>
<dbReference type="AlphaFoldDB" id="A0A2W5QKN1"/>
<evidence type="ECO:0000259" key="1">
    <source>
        <dbReference type="Pfam" id="PF14417"/>
    </source>
</evidence>
<evidence type="ECO:0000313" key="3">
    <source>
        <dbReference type="Proteomes" id="UP000249135"/>
    </source>
</evidence>